<organism evidence="8">
    <name type="scientific">metagenome</name>
    <dbReference type="NCBI Taxonomy" id="256318"/>
    <lineage>
        <taxon>unclassified sequences</taxon>
        <taxon>metagenomes</taxon>
    </lineage>
</organism>
<dbReference type="GO" id="GO:0004553">
    <property type="term" value="F:hydrolase activity, hydrolyzing O-glycosyl compounds"/>
    <property type="evidence" value="ECO:0007669"/>
    <property type="project" value="InterPro"/>
</dbReference>
<keyword evidence="4" id="KW-0961">Cell wall biogenesis/degradation</keyword>
<dbReference type="InterPro" id="IPR005300">
    <property type="entry name" value="MltA_B"/>
</dbReference>
<evidence type="ECO:0000256" key="6">
    <source>
        <dbReference type="SAM" id="Phobius"/>
    </source>
</evidence>
<dbReference type="InterPro" id="IPR036908">
    <property type="entry name" value="RlpA-like_sf"/>
</dbReference>
<dbReference type="GO" id="GO:0009254">
    <property type="term" value="P:peptidoglycan turnover"/>
    <property type="evidence" value="ECO:0007669"/>
    <property type="project" value="InterPro"/>
</dbReference>
<dbReference type="CDD" id="cd14485">
    <property type="entry name" value="mltA_like_LT_A"/>
    <property type="match status" value="1"/>
</dbReference>
<keyword evidence="6" id="KW-0472">Membrane</keyword>
<dbReference type="EC" id="4.2.2.n1" evidence="2"/>
<dbReference type="GO" id="GO:0008933">
    <property type="term" value="F:peptidoglycan lytic transglycosylase activity"/>
    <property type="evidence" value="ECO:0007669"/>
    <property type="project" value="TreeGrafter"/>
</dbReference>
<dbReference type="SUPFAM" id="SSF50685">
    <property type="entry name" value="Barwin-like endoglucanases"/>
    <property type="match status" value="1"/>
</dbReference>
<dbReference type="Gene3D" id="2.40.40.10">
    <property type="entry name" value="RlpA-like domain"/>
    <property type="match status" value="1"/>
</dbReference>
<evidence type="ECO:0000313" key="8">
    <source>
        <dbReference type="EMBL" id="SUS08944.1"/>
    </source>
</evidence>
<evidence type="ECO:0000256" key="2">
    <source>
        <dbReference type="ARBA" id="ARBA00012587"/>
    </source>
</evidence>
<accession>A0A380TMJ5</accession>
<dbReference type="PROSITE" id="PS51257">
    <property type="entry name" value="PROKAR_LIPOPROTEIN"/>
    <property type="match status" value="1"/>
</dbReference>
<dbReference type="PANTHER" id="PTHR30124:SF0">
    <property type="entry name" value="MEMBRANE-BOUND LYTIC MUREIN TRANSGLYCOSYLASE A"/>
    <property type="match status" value="1"/>
</dbReference>
<evidence type="ECO:0000259" key="7">
    <source>
        <dbReference type="SMART" id="SM00925"/>
    </source>
</evidence>
<feature type="domain" description="Lytic transglycosylase MltA" evidence="7">
    <location>
        <begin position="165"/>
        <end position="322"/>
    </location>
</feature>
<dbReference type="CDD" id="cd14668">
    <property type="entry name" value="mlta_B"/>
    <property type="match status" value="1"/>
</dbReference>
<evidence type="ECO:0000256" key="3">
    <source>
        <dbReference type="ARBA" id="ARBA00023239"/>
    </source>
</evidence>
<evidence type="ECO:0000256" key="1">
    <source>
        <dbReference type="ARBA" id="ARBA00001420"/>
    </source>
</evidence>
<dbReference type="EMBL" id="UIDG01000653">
    <property type="protein sequence ID" value="SUS08944.1"/>
    <property type="molecule type" value="Genomic_DNA"/>
</dbReference>
<keyword evidence="6" id="KW-1133">Transmembrane helix</keyword>
<dbReference type="AlphaFoldDB" id="A0A380TMJ5"/>
<dbReference type="SMART" id="SM00925">
    <property type="entry name" value="MltA"/>
    <property type="match status" value="1"/>
</dbReference>
<proteinExistence type="predicted"/>
<evidence type="ECO:0000256" key="4">
    <source>
        <dbReference type="ARBA" id="ARBA00023316"/>
    </source>
</evidence>
<feature type="transmembrane region" description="Helical" evidence="6">
    <location>
        <begin position="14"/>
        <end position="32"/>
    </location>
</feature>
<comment type="catalytic activity">
    <reaction evidence="1">
        <text>Exolytic cleavage of the (1-&gt;4)-beta-glycosidic linkage between N-acetylmuramic acid (MurNAc) and N-acetylglucosamine (GlcNAc) residues in peptidoglycan, from either the reducing or the non-reducing ends of the peptidoglycan chains, with concomitant formation of a 1,6-anhydrobond in the MurNAc residue.</text>
        <dbReference type="EC" id="4.2.2.n1"/>
    </reaction>
</comment>
<sequence length="422" mass="44966">MEEPCRQCQRIRRWLIPIGLGLAVIVVVLLAACSSAPPPPADRAAEPPAPRAQVQDAAPPALVLRPLAFSQLKGWTTDRQDEALAAFVRSCAKPMPASQKEAAQRRPAQLGTETADRAQACEAARAVPAGDPARARAFFERAFTPYEGMDSRGAEALVTGYYEPIVSASLQAGGRYRTPLYRPPPELVSIDLGLFREALAGERLVGRLDKGRVVPMPTRAEIEAGALKDRGLEIAWLADPIDAFFLHIQGSGRLKLDDGRTIGVGYAGKNGHTYTAIGRELVRRGALGADEVSMQTIRAWLKRNPAEAPALMAENASFVFFRLSDGEGPIGSQGVVLTPGRSLAVDPAYLPYGVPVWIETTDPLAPASPFTRLAIAQDSGGAIKGPLRFDLFWGAGPQAEAAAGAMKARGRAIVLAPKRAVG</sequence>
<name>A0A380TMJ5_9ZZZZ</name>
<keyword evidence="6" id="KW-0812">Transmembrane</keyword>
<dbReference type="Pfam" id="PF06725">
    <property type="entry name" value="3D"/>
    <property type="match status" value="1"/>
</dbReference>
<dbReference type="Gene3D" id="2.40.240.50">
    <property type="entry name" value="Barwin-like endoglucanases"/>
    <property type="match status" value="1"/>
</dbReference>
<dbReference type="GO" id="GO:0009253">
    <property type="term" value="P:peptidoglycan catabolic process"/>
    <property type="evidence" value="ECO:0007669"/>
    <property type="project" value="TreeGrafter"/>
</dbReference>
<evidence type="ECO:0000256" key="5">
    <source>
        <dbReference type="ARBA" id="ARBA00030918"/>
    </source>
</evidence>
<dbReference type="GO" id="GO:0019867">
    <property type="term" value="C:outer membrane"/>
    <property type="evidence" value="ECO:0007669"/>
    <property type="project" value="InterPro"/>
</dbReference>
<dbReference type="Pfam" id="PF03562">
    <property type="entry name" value="MltA"/>
    <property type="match status" value="1"/>
</dbReference>
<gene>
    <name evidence="8" type="ORF">DF3PB_970010</name>
</gene>
<protein>
    <recommendedName>
        <fullName evidence="2">peptidoglycan lytic exotransglycosylase</fullName>
        <ecNumber evidence="2">4.2.2.n1</ecNumber>
    </recommendedName>
    <alternativeName>
        <fullName evidence="5">Murein hydrolase A</fullName>
    </alternativeName>
</protein>
<reference evidence="8" key="1">
    <citation type="submission" date="2018-07" db="EMBL/GenBank/DDBJ databases">
        <authorList>
            <person name="Quirk P.G."/>
            <person name="Krulwich T.A."/>
        </authorList>
    </citation>
    <scope>NUCLEOTIDE SEQUENCE</scope>
</reference>
<dbReference type="InterPro" id="IPR026044">
    <property type="entry name" value="MltA"/>
</dbReference>
<dbReference type="GO" id="GO:0071555">
    <property type="term" value="P:cell wall organization"/>
    <property type="evidence" value="ECO:0007669"/>
    <property type="project" value="UniProtKB-KW"/>
</dbReference>
<dbReference type="PIRSF" id="PIRSF019422">
    <property type="entry name" value="MltA"/>
    <property type="match status" value="1"/>
</dbReference>
<keyword evidence="3" id="KW-0456">Lyase</keyword>
<dbReference type="PANTHER" id="PTHR30124">
    <property type="entry name" value="MEMBRANE-BOUND LYTIC MUREIN TRANSGLYCOSYLASE A"/>
    <property type="match status" value="1"/>
</dbReference>
<dbReference type="InterPro" id="IPR010611">
    <property type="entry name" value="3D_dom"/>
</dbReference>